<dbReference type="AlphaFoldDB" id="A0A1I7ZRK2"/>
<dbReference type="Proteomes" id="UP000095287">
    <property type="component" value="Unplaced"/>
</dbReference>
<dbReference type="WBParaSite" id="L893_g28898.t1">
    <property type="protein sequence ID" value="L893_g28898.t1"/>
    <property type="gene ID" value="L893_g28898"/>
</dbReference>
<protein>
    <submittedName>
        <fullName evidence="2">Uncharacterized protein</fullName>
    </submittedName>
</protein>
<reference evidence="2" key="1">
    <citation type="submission" date="2016-11" db="UniProtKB">
        <authorList>
            <consortium name="WormBaseParasite"/>
        </authorList>
    </citation>
    <scope>IDENTIFICATION</scope>
</reference>
<organism evidence="1 2">
    <name type="scientific">Steinernema glaseri</name>
    <dbReference type="NCBI Taxonomy" id="37863"/>
    <lineage>
        <taxon>Eukaryota</taxon>
        <taxon>Metazoa</taxon>
        <taxon>Ecdysozoa</taxon>
        <taxon>Nematoda</taxon>
        <taxon>Chromadorea</taxon>
        <taxon>Rhabditida</taxon>
        <taxon>Tylenchina</taxon>
        <taxon>Panagrolaimomorpha</taxon>
        <taxon>Strongyloidoidea</taxon>
        <taxon>Steinernematidae</taxon>
        <taxon>Steinernema</taxon>
    </lineage>
</organism>
<evidence type="ECO:0000313" key="2">
    <source>
        <dbReference type="WBParaSite" id="L893_g28898.t1"/>
    </source>
</evidence>
<sequence>MQSRQSTKWMGSALTDETVDCLDCKVRNPTAILRKKERKGGRGHKRRVLLLKKERRQVSGMYLYAQMDREGGEMKAGQDHNLMLKEIRGHSSKKVPRFSGKRLWNVSLTLKGRTRSTA</sequence>
<keyword evidence="1" id="KW-1185">Reference proteome</keyword>
<evidence type="ECO:0000313" key="1">
    <source>
        <dbReference type="Proteomes" id="UP000095287"/>
    </source>
</evidence>
<proteinExistence type="predicted"/>
<name>A0A1I7ZRK2_9BILA</name>
<accession>A0A1I7ZRK2</accession>